<evidence type="ECO:0000313" key="3">
    <source>
        <dbReference type="Proteomes" id="UP001321486"/>
    </source>
</evidence>
<organism evidence="2 3">
    <name type="scientific">Frondihabitans sucicola</name>
    <dbReference type="NCBI Taxonomy" id="1268041"/>
    <lineage>
        <taxon>Bacteria</taxon>
        <taxon>Bacillati</taxon>
        <taxon>Actinomycetota</taxon>
        <taxon>Actinomycetes</taxon>
        <taxon>Micrococcales</taxon>
        <taxon>Microbacteriaceae</taxon>
        <taxon>Frondihabitans</taxon>
    </lineage>
</organism>
<evidence type="ECO:0000313" key="2">
    <source>
        <dbReference type="EMBL" id="BDZ52810.1"/>
    </source>
</evidence>
<evidence type="ECO:0000256" key="1">
    <source>
        <dbReference type="SAM" id="MobiDB-lite"/>
    </source>
</evidence>
<dbReference type="RefSeq" id="WP_286347093.1">
    <property type="nucleotide sequence ID" value="NZ_AP027733.1"/>
</dbReference>
<protein>
    <submittedName>
        <fullName evidence="2">Uncharacterized protein</fullName>
    </submittedName>
</protein>
<feature type="compositionally biased region" description="Pro residues" evidence="1">
    <location>
        <begin position="213"/>
        <end position="222"/>
    </location>
</feature>
<feature type="region of interest" description="Disordered" evidence="1">
    <location>
        <begin position="206"/>
        <end position="226"/>
    </location>
</feature>
<name>A0ABN6Y654_9MICO</name>
<keyword evidence="3" id="KW-1185">Reference proteome</keyword>
<reference evidence="3" key="1">
    <citation type="journal article" date="2019" name="Int. J. Syst. Evol. Microbiol.">
        <title>The Global Catalogue of Microorganisms (GCM) 10K type strain sequencing project: providing services to taxonomists for standard genome sequencing and annotation.</title>
        <authorList>
            <consortium name="The Broad Institute Genomics Platform"/>
            <consortium name="The Broad Institute Genome Sequencing Center for Infectious Disease"/>
            <person name="Wu L."/>
            <person name="Ma J."/>
        </authorList>
    </citation>
    <scope>NUCLEOTIDE SEQUENCE [LARGE SCALE GENOMIC DNA]</scope>
    <source>
        <strain evidence="3">NBRC 108728</strain>
    </source>
</reference>
<sequence>MARGLNARLTDEVREAAKRWGVSKRSAIFIEAASRGELRLTLPYATEWLASQRSRAHSDALSPEKVVALDSVMPGWRRLRPVEIDREWAKRHGAPVPPRRRNRKKRPKIAPIPEPAVVTTSARPGPGLIRVAPDPRVPESSPWLRVIKAARGGTLSLFQGAFRSLRAHAAEGELPLAETRAMDAAAPGWRTTDAEVLDARWRARNHSAEAPRPTLPPKPLAPQPDVTLNPRVKVKRSLRTYLSKTDRAMIEALQAEARDDAAIAWLNALRSSRDEGELSPRLIARLDVMLPAWTLDVSTPRPSPEPAATPAPAAAPTIHQVPQESHARTIAAFTLLADSGILGDMPEAIRWLDAFRDADGQGRVSARDAQAMTAACPRWREGSFDPTSMDTGRPRLVPQVTTAARRAYVEDFDQRSLDMLALAEAGALTSAGMTATNWLIRERARAAEDRLARHIMARYSIVMPGWRADPPSKLDRAWRERESFDA</sequence>
<dbReference type="EMBL" id="AP027733">
    <property type="protein sequence ID" value="BDZ52810.1"/>
    <property type="molecule type" value="Genomic_DNA"/>
</dbReference>
<dbReference type="Proteomes" id="UP001321486">
    <property type="component" value="Plasmid pNBRC108728a"/>
</dbReference>
<gene>
    <name evidence="2" type="ORF">GCM10025867_50510</name>
</gene>
<accession>A0ABN6Y654</accession>
<geneLocation type="plasmid" evidence="2 3">
    <name>pNBRC108728a</name>
</geneLocation>
<keyword evidence="2" id="KW-0614">Plasmid</keyword>
<proteinExistence type="predicted"/>